<dbReference type="EMBL" id="LBMM01005012">
    <property type="protein sequence ID" value="KMQ91907.1"/>
    <property type="molecule type" value="Genomic_DNA"/>
</dbReference>
<dbReference type="Proteomes" id="UP000036403">
    <property type="component" value="Unassembled WGS sequence"/>
</dbReference>
<proteinExistence type="predicted"/>
<evidence type="ECO:0000313" key="1">
    <source>
        <dbReference type="EMBL" id="KMQ91907.1"/>
    </source>
</evidence>
<comment type="caution">
    <text evidence="1">The sequence shown here is derived from an EMBL/GenBank/DDBJ whole genome shotgun (WGS) entry which is preliminary data.</text>
</comment>
<organism evidence="1 2">
    <name type="scientific">Lasius niger</name>
    <name type="common">Black garden ant</name>
    <dbReference type="NCBI Taxonomy" id="67767"/>
    <lineage>
        <taxon>Eukaryota</taxon>
        <taxon>Metazoa</taxon>
        <taxon>Ecdysozoa</taxon>
        <taxon>Arthropoda</taxon>
        <taxon>Hexapoda</taxon>
        <taxon>Insecta</taxon>
        <taxon>Pterygota</taxon>
        <taxon>Neoptera</taxon>
        <taxon>Endopterygota</taxon>
        <taxon>Hymenoptera</taxon>
        <taxon>Apocrita</taxon>
        <taxon>Aculeata</taxon>
        <taxon>Formicoidea</taxon>
        <taxon>Formicidae</taxon>
        <taxon>Formicinae</taxon>
        <taxon>Lasius</taxon>
        <taxon>Lasius</taxon>
    </lineage>
</organism>
<sequence>MRQQIVKNFFVFFSRLIFTAILGISVFWGAPARAEDRRMSEPRAQRRSDDLSLNTTAELLTPQAPKIPIASPVQTVGQVRAQQAIVNEKNEIKEWQSRGNVATGPDQFGEVTTIGQKQVIHARIWKNLDKWGILGNIGKFFTQPTPDFWSFGTSNESFAGMSGQGHWCVAPMFFATTPWGNFSSHGHHDTSAKGGNSFSNSWWLAYAVTDKLEVWATPGFDLKWNGGAGMSSPQATDTPFGIKYRTSASYSPSLTLTLGGQAPTGRWDRLSNPNDASGSGTWYFNFGVTMLYTIPVLGHSLVGTVWATANQATGQARLHGMSSYGTDTGFDGWAKPSQFGNVGQDFQYGITKKFGLVLDLVGKWNAPTGVKGSDANGNRVEKKLPWSDQFTVIPGFEYGFTPNLGFVAQVSVPVVGRNSAANLMPEGAFVVYY</sequence>
<dbReference type="PaxDb" id="67767-A0A0J7KNL2"/>
<keyword evidence="2" id="KW-1185">Reference proteome</keyword>
<evidence type="ECO:0000313" key="2">
    <source>
        <dbReference type="Proteomes" id="UP000036403"/>
    </source>
</evidence>
<dbReference type="AlphaFoldDB" id="A0A0J7KNL2"/>
<accession>A0A0J7KNL2</accession>
<name>A0A0J7KNL2_LASNI</name>
<gene>
    <name evidence="1" type="ORF">RF55_8175</name>
</gene>
<protein>
    <submittedName>
        <fullName evidence="1">Uncharacterized protein</fullName>
    </submittedName>
</protein>
<reference evidence="1 2" key="1">
    <citation type="submission" date="2015-04" db="EMBL/GenBank/DDBJ databases">
        <title>Lasius niger genome sequencing.</title>
        <authorList>
            <person name="Konorov E.A."/>
            <person name="Nikitin M.A."/>
            <person name="Kirill M.V."/>
            <person name="Chang P."/>
        </authorList>
    </citation>
    <scope>NUCLEOTIDE SEQUENCE [LARGE SCALE GENOMIC DNA]</scope>
    <source>
        <tissue evidence="1">Whole</tissue>
    </source>
</reference>